<dbReference type="RefSeq" id="WP_024766786.1">
    <property type="nucleotide sequence ID" value="NZ_CP049140.1"/>
</dbReference>
<dbReference type="KEGG" id="pnt:G5B91_01305"/>
<gene>
    <name evidence="1" type="ORF">G5B91_01305</name>
    <name evidence="2" type="ORF">G5B91_12260</name>
</gene>
<dbReference type="AlphaFoldDB" id="A0A6G6IUW6"/>
<dbReference type="EMBL" id="CP049140">
    <property type="protein sequence ID" value="QIE84976.1"/>
    <property type="molecule type" value="Genomic_DNA"/>
</dbReference>
<dbReference type="KEGG" id="pnt:G5B91_12260"/>
<evidence type="ECO:0000313" key="2">
    <source>
        <dbReference type="EMBL" id="QIE86996.1"/>
    </source>
</evidence>
<dbReference type="EMBL" id="CP049140">
    <property type="protein sequence ID" value="QIE86996.1"/>
    <property type="molecule type" value="Genomic_DNA"/>
</dbReference>
<protein>
    <submittedName>
        <fullName evidence="2">Uncharacterized protein</fullName>
    </submittedName>
</protein>
<name>A0A6G6IUW6_PSENT</name>
<organism evidence="2 3">
    <name type="scientific">Pseudomonas nitroreducens</name>
    <dbReference type="NCBI Taxonomy" id="46680"/>
    <lineage>
        <taxon>Bacteria</taxon>
        <taxon>Pseudomonadati</taxon>
        <taxon>Pseudomonadota</taxon>
        <taxon>Gammaproteobacteria</taxon>
        <taxon>Pseudomonadales</taxon>
        <taxon>Pseudomonadaceae</taxon>
        <taxon>Pseudomonas</taxon>
    </lineage>
</organism>
<proteinExistence type="predicted"/>
<evidence type="ECO:0000313" key="1">
    <source>
        <dbReference type="EMBL" id="QIE84976.1"/>
    </source>
</evidence>
<accession>A0A6G6IUW6</accession>
<evidence type="ECO:0000313" key="3">
    <source>
        <dbReference type="Proteomes" id="UP000501063"/>
    </source>
</evidence>
<sequence length="101" mass="10909">MQLIAYRLGGNVVAARSEKGALAVLEQHEPPGRWAVEDVFPLTEDELALRVSADAPETFAEALARCQADSAASGESPQSRLARVREGMGRPQLILWDLPSP</sequence>
<reference evidence="2 3" key="1">
    <citation type="submission" date="2020-02" db="EMBL/GenBank/DDBJ databases">
        <title>Integrative conjugative elements (ICEs) and plasmids drive adaptation of Pseudomonas nitroreducens strain HBP1 to wastewater environment.</title>
        <authorList>
            <person name="Sentchilo V."/>
            <person name="Carraro N."/>
            <person name="Bertelli C."/>
            <person name="van der Meer J.R."/>
        </authorList>
    </citation>
    <scope>NUCLEOTIDE SEQUENCE [LARGE SCALE GENOMIC DNA]</scope>
    <source>
        <strain evidence="2 3">HBP1</strain>
    </source>
</reference>
<dbReference type="Proteomes" id="UP000501063">
    <property type="component" value="Chromosome"/>
</dbReference>